<organism evidence="1 2">
    <name type="scientific">Nonomuraea africana</name>
    <dbReference type="NCBI Taxonomy" id="46171"/>
    <lineage>
        <taxon>Bacteria</taxon>
        <taxon>Bacillati</taxon>
        <taxon>Actinomycetota</taxon>
        <taxon>Actinomycetes</taxon>
        <taxon>Streptosporangiales</taxon>
        <taxon>Streptosporangiaceae</taxon>
        <taxon>Nonomuraea</taxon>
    </lineage>
</organism>
<dbReference type="Proteomes" id="UP000661607">
    <property type="component" value="Unassembled WGS sequence"/>
</dbReference>
<dbReference type="RefSeq" id="WP_192778423.1">
    <property type="nucleotide sequence ID" value="NZ_BAAASY010000024.1"/>
</dbReference>
<gene>
    <name evidence="1" type="ORF">H4W81_006729</name>
</gene>
<evidence type="ECO:0000313" key="2">
    <source>
        <dbReference type="Proteomes" id="UP000661607"/>
    </source>
</evidence>
<name>A0ABR9KPL8_9ACTN</name>
<dbReference type="EMBL" id="JADBEF010000001">
    <property type="protein sequence ID" value="MBE1563950.1"/>
    <property type="molecule type" value="Genomic_DNA"/>
</dbReference>
<proteinExistence type="predicted"/>
<protein>
    <submittedName>
        <fullName evidence="1">Uncharacterized protein</fullName>
    </submittedName>
</protein>
<evidence type="ECO:0000313" key="1">
    <source>
        <dbReference type="EMBL" id="MBE1563950.1"/>
    </source>
</evidence>
<reference evidence="1 2" key="1">
    <citation type="submission" date="2020-10" db="EMBL/GenBank/DDBJ databases">
        <title>Sequencing the genomes of 1000 actinobacteria strains.</title>
        <authorList>
            <person name="Klenk H.-P."/>
        </authorList>
    </citation>
    <scope>NUCLEOTIDE SEQUENCE [LARGE SCALE GENOMIC DNA]</scope>
    <source>
        <strain evidence="1 2">DSM 43748</strain>
    </source>
</reference>
<sequence length="77" mass="8810">MRLHLIPYLGRIELAELAGRDIARTFTMLAGRRNRYGEPIASAVIQPTNVAVTNTGMNMSRWWRRMTVLLSASWHGR</sequence>
<comment type="caution">
    <text evidence="1">The sequence shown here is derived from an EMBL/GenBank/DDBJ whole genome shotgun (WGS) entry which is preliminary data.</text>
</comment>
<accession>A0ABR9KPL8</accession>
<keyword evidence="2" id="KW-1185">Reference proteome</keyword>